<name>A0ABP0UIU3_9BRYO</name>
<feature type="compositionally biased region" description="Acidic residues" evidence="1">
    <location>
        <begin position="41"/>
        <end position="50"/>
    </location>
</feature>
<evidence type="ECO:0000313" key="3">
    <source>
        <dbReference type="Proteomes" id="UP001497512"/>
    </source>
</evidence>
<evidence type="ECO:0000313" key="2">
    <source>
        <dbReference type="EMBL" id="CAK9222781.1"/>
    </source>
</evidence>
<proteinExistence type="predicted"/>
<dbReference type="EMBL" id="OZ019896">
    <property type="protein sequence ID" value="CAK9222781.1"/>
    <property type="molecule type" value="Genomic_DNA"/>
</dbReference>
<feature type="compositionally biased region" description="Basic and acidic residues" evidence="1">
    <location>
        <begin position="26"/>
        <end position="40"/>
    </location>
</feature>
<reference evidence="2" key="1">
    <citation type="submission" date="2024-02" db="EMBL/GenBank/DDBJ databases">
        <authorList>
            <consortium name="ELIXIR-Norway"/>
            <consortium name="Elixir Norway"/>
        </authorList>
    </citation>
    <scope>NUCLEOTIDE SEQUENCE</scope>
</reference>
<keyword evidence="3" id="KW-1185">Reference proteome</keyword>
<accession>A0ABP0UIU3</accession>
<gene>
    <name evidence="2" type="ORF">CSSPTR1EN2_LOCUS16400</name>
</gene>
<organism evidence="2 3">
    <name type="scientific">Sphagnum troendelagicum</name>
    <dbReference type="NCBI Taxonomy" id="128251"/>
    <lineage>
        <taxon>Eukaryota</taxon>
        <taxon>Viridiplantae</taxon>
        <taxon>Streptophyta</taxon>
        <taxon>Embryophyta</taxon>
        <taxon>Bryophyta</taxon>
        <taxon>Sphagnophytina</taxon>
        <taxon>Sphagnopsida</taxon>
        <taxon>Sphagnales</taxon>
        <taxon>Sphagnaceae</taxon>
        <taxon>Sphagnum</taxon>
    </lineage>
</organism>
<evidence type="ECO:0000256" key="1">
    <source>
        <dbReference type="SAM" id="MobiDB-lite"/>
    </source>
</evidence>
<feature type="region of interest" description="Disordered" evidence="1">
    <location>
        <begin position="21"/>
        <end position="57"/>
    </location>
</feature>
<protein>
    <submittedName>
        <fullName evidence="2">Uncharacterized protein</fullName>
    </submittedName>
</protein>
<dbReference type="Proteomes" id="UP001497512">
    <property type="component" value="Chromosome 4"/>
</dbReference>
<sequence length="104" mass="12246">MPERIIEFKERKIVGAVDDADQENAVDVRMEEERVEKKEDDQEQEGEEEKEEKPVEEPIDRVLFEWSSILELCMGEADVNDDEGLEVVEEGQLYLRTLYHCMEL</sequence>